<gene>
    <name evidence="2" type="ORF">BEU00_03020</name>
</gene>
<dbReference type="NCBIfam" id="TIGR01981">
    <property type="entry name" value="sufD"/>
    <property type="match status" value="1"/>
</dbReference>
<organism evidence="2 3">
    <name type="scientific">Marine Group III euryarchaeote CG-Epi3</name>
    <dbReference type="NCBI Taxonomy" id="1888997"/>
    <lineage>
        <taxon>Archaea</taxon>
        <taxon>Methanobacteriati</taxon>
        <taxon>Thermoplasmatota</taxon>
        <taxon>Thermoplasmata</taxon>
        <taxon>Candidatus Thermoprofundales</taxon>
    </lineage>
</organism>
<evidence type="ECO:0000313" key="2">
    <source>
        <dbReference type="EMBL" id="OIR23388.1"/>
    </source>
</evidence>
<dbReference type="InterPro" id="IPR011542">
    <property type="entry name" value="SUF_FeS_clus_asmbl_SufD"/>
</dbReference>
<accession>A0A1J5UBT9</accession>
<sequence>MKVLDKISADFDNSISKETESIKNIRIDNFTEFKKMGIPTSKEEFWKYTDPSIINDSEFILGDSEDIEDEDYDIIIVNGKLVKKIEGMQNTDVRGSLSEEILDSSHFLKTKNAFVNLNNAFLTDGCVINFEKDCKKEINILNLVNNTKSEQIIHPRIIIKAGKNSNISILEEIRFSGKIKNLVNSVTNFYLEEGANVEHVIIDDFSEETYQISNVLVKQKKDSIFSSYNYSNAKKLVRKDFIVELKERGSHCDLRGVYLADKDNHIDHHTIIEHEEEHCTSNELYKGILSGKSTGVFNGRIHVHNAAQKTDAIQSNQNILLSDNAIIHTKPELEIYADDVKCTHGATVGQLDEKGIFYLRARGIKRKDAQKMMMRAYVGEVLTGIKNDTTKNTLLEKIIANIPDGDE</sequence>
<dbReference type="InterPro" id="IPR055346">
    <property type="entry name" value="Fe-S_cluster_assembly_SufBD"/>
</dbReference>
<protein>
    <submittedName>
        <fullName evidence="2">Fe-S cluster assembly protein SufD</fullName>
    </submittedName>
</protein>
<dbReference type="PANTHER" id="PTHR43575:SF1">
    <property type="entry name" value="PROTEIN ABCI7, CHLOROPLASTIC"/>
    <property type="match status" value="1"/>
</dbReference>
<dbReference type="AlphaFoldDB" id="A0A1J5UBT9"/>
<dbReference type="GO" id="GO:0016226">
    <property type="term" value="P:iron-sulfur cluster assembly"/>
    <property type="evidence" value="ECO:0007669"/>
    <property type="project" value="InterPro"/>
</dbReference>
<dbReference type="InterPro" id="IPR037284">
    <property type="entry name" value="SUF_FeS_clus_asmbl_SufBD_sf"/>
</dbReference>
<evidence type="ECO:0000259" key="1">
    <source>
        <dbReference type="Pfam" id="PF01458"/>
    </source>
</evidence>
<reference evidence="2 3" key="1">
    <citation type="submission" date="2016-08" db="EMBL/GenBank/DDBJ databases">
        <title>New Insights into Marine Group III Euryarchaeota, from dark to light.</title>
        <authorList>
            <person name="Haro-Moreno J.M."/>
            <person name="Rodriguez-Valera F."/>
            <person name="Lopez-Garcia P."/>
            <person name="Moreira D."/>
            <person name="Martin-Cuadrado A.B."/>
        </authorList>
    </citation>
    <scope>NUCLEOTIDE SEQUENCE [LARGE SCALE GENOMIC DNA]</scope>
    <source>
        <strain evidence="2">CG-Epi3</strain>
    </source>
</reference>
<dbReference type="SUPFAM" id="SSF101960">
    <property type="entry name" value="Stabilizer of iron transporter SufD"/>
    <property type="match status" value="1"/>
</dbReference>
<feature type="domain" description="SUF system FeS cluster assembly SufBD core" evidence="1">
    <location>
        <begin position="148"/>
        <end position="376"/>
    </location>
</feature>
<evidence type="ECO:0000313" key="3">
    <source>
        <dbReference type="Proteomes" id="UP000183138"/>
    </source>
</evidence>
<name>A0A1J5UBT9_9ARCH</name>
<dbReference type="Proteomes" id="UP000183138">
    <property type="component" value="Unassembled WGS sequence"/>
</dbReference>
<dbReference type="PANTHER" id="PTHR43575">
    <property type="entry name" value="PROTEIN ABCI7, CHLOROPLASTIC"/>
    <property type="match status" value="1"/>
</dbReference>
<dbReference type="Pfam" id="PF01458">
    <property type="entry name" value="SUFBD_core"/>
    <property type="match status" value="1"/>
</dbReference>
<proteinExistence type="predicted"/>
<comment type="caution">
    <text evidence="2">The sequence shown here is derived from an EMBL/GenBank/DDBJ whole genome shotgun (WGS) entry which is preliminary data.</text>
</comment>
<dbReference type="InterPro" id="IPR000825">
    <property type="entry name" value="SUF_FeS_clus_asmbl_SufBD_core"/>
</dbReference>
<dbReference type="EMBL" id="MIYY01000011">
    <property type="protein sequence ID" value="OIR23388.1"/>
    <property type="molecule type" value="Genomic_DNA"/>
</dbReference>